<dbReference type="Proteomes" id="UP000531594">
    <property type="component" value="Unassembled WGS sequence"/>
</dbReference>
<evidence type="ECO:0000313" key="2">
    <source>
        <dbReference type="Proteomes" id="UP000531594"/>
    </source>
</evidence>
<protein>
    <recommendedName>
        <fullName evidence="3">Transcriptional regulator</fullName>
    </recommendedName>
</protein>
<dbReference type="RefSeq" id="WP_184526947.1">
    <property type="nucleotide sequence ID" value="NZ_JACHGK010000009.1"/>
</dbReference>
<reference evidence="1 2" key="1">
    <citation type="submission" date="2020-08" db="EMBL/GenBank/DDBJ databases">
        <title>Genomic Encyclopedia of Type Strains, Phase IV (KMG-IV): sequencing the most valuable type-strain genomes for metagenomic binning, comparative biology and taxonomic classification.</title>
        <authorList>
            <person name="Goeker M."/>
        </authorList>
    </citation>
    <scope>NUCLEOTIDE SEQUENCE [LARGE SCALE GENOMIC DNA]</scope>
    <source>
        <strain evidence="1 2">DSM 5391</strain>
    </source>
</reference>
<dbReference type="EMBL" id="JACHGK010000009">
    <property type="protein sequence ID" value="MBB6446184.1"/>
    <property type="molecule type" value="Genomic_DNA"/>
</dbReference>
<dbReference type="AlphaFoldDB" id="A0A7X0HSR5"/>
<evidence type="ECO:0000313" key="1">
    <source>
        <dbReference type="EMBL" id="MBB6446184.1"/>
    </source>
</evidence>
<proteinExistence type="predicted"/>
<name>A0A7X0HSR5_9BACI</name>
<gene>
    <name evidence="1" type="ORF">HNR53_002834</name>
</gene>
<dbReference type="Gene3D" id="3.30.70.270">
    <property type="match status" value="1"/>
</dbReference>
<keyword evidence="2" id="KW-1185">Reference proteome</keyword>
<accession>A0A7X0HSR5</accession>
<dbReference type="InterPro" id="IPR043128">
    <property type="entry name" value="Rev_trsase/Diguanyl_cyclase"/>
</dbReference>
<comment type="caution">
    <text evidence="1">The sequence shown here is derived from an EMBL/GenBank/DDBJ whole genome shotgun (WGS) entry which is preliminary data.</text>
</comment>
<sequence length="434" mass="49303">MIKPRIAVVGPEPLTADICEVAAEFKNVETSCIIYQTAEESAQLVKQYQKEADIFMFAGPTPYTIAKGSIPSGSKSCYLPFEGADIYRVLLKIYEQCHGYPIISFDIVEQQDLTEIYYELGIPHTPYYLFSMKGEAVDSAELVNYHLNLLQKGKAEVIATTLNSVFEQLQQMKVPVFLIKHTKAKIRDTLQKVILKEEKQKKEEGQITVLQFQVLNEASDDSIPLLPDYKLIKNKILEYGGSLFSSMHLIDKQMITLYTTRGVFEKVTNKRQDFSFLDDLNTLSAFKVNLGIGIGNTAENAAYNAKNALEFSIRKKKGSCFLIDEHKRIYGPLGTVKSMNYTLLSSTDEIKNSLTLRKFYAWLSMMRKCDVTTREISMGMNTSERHAARILKNLCQRNIANIIGKESLNQKGRPRLIYKIDLHELANLIQESVR</sequence>
<organism evidence="1 2">
    <name type="scientific">Bacillus benzoevorans</name>
    <dbReference type="NCBI Taxonomy" id="1456"/>
    <lineage>
        <taxon>Bacteria</taxon>
        <taxon>Bacillati</taxon>
        <taxon>Bacillota</taxon>
        <taxon>Bacilli</taxon>
        <taxon>Bacillales</taxon>
        <taxon>Bacillaceae</taxon>
        <taxon>Bacillus</taxon>
    </lineage>
</organism>
<evidence type="ECO:0008006" key="3">
    <source>
        <dbReference type="Google" id="ProtNLM"/>
    </source>
</evidence>